<proteinExistence type="inferred from homology"/>
<sequence length="576" mass="62251">MLSLSASGQDHRRVATATEQAPQNRLLASTNIYPQRVLPLTELVLTQLIVVLAAVLWIWTRTPWWIWAGGAVLLIAVMIGRWRGVSLLQAAAARWAFVRGRRRRAGLVEVPDAFDHVADAADPDGGPYGFRWDGRTLVTVLRIEDKPEDLTVMEPGSTVSGEMVPLEILVECLRQFDLELDSIDVISHGSRSHGHTPLAAVYDAVLGPLPAIAHRTVWVTIRFDPSRCPEAVGLRGGGRTGMLRTAMVATRRVANRLTEAGMRVRVLAAAEIGQAISQLCGGANLANLHEDWDYCADGNFRMTSFGLMRDILTTEGLGRLWTVPSYSTTVAISLRNFGADSTGITGTARFDSFGPVNRAPVEGLGDLPGRQLPALMASLPMTRPAHEVTPWCFGSASTDFSDIRIPASGCGQVIGADDHGRAVALPVFGPRIPRVEISGSLHLVQQVVLRALALGARILVHTNRSGMWRDMIHNVDDSRLLWVTDFNRGALQAGSERNYTVAIFDGVPEAATRVGVTSIVVLPPGSAVSGGADVTLQQVRDEADRVVVTTRSDTAVVTMVATHEELRYIGRSLQAG</sequence>
<keyword evidence="6 7" id="KW-0472">Membrane</keyword>
<evidence type="ECO:0000259" key="8">
    <source>
        <dbReference type="Pfam" id="PF11203"/>
    </source>
</evidence>
<dbReference type="AlphaFoldDB" id="A0A132PMF3"/>
<dbReference type="GO" id="GO:0005886">
    <property type="term" value="C:plasma membrane"/>
    <property type="evidence" value="ECO:0007669"/>
    <property type="project" value="UniProtKB-SubCell"/>
</dbReference>
<dbReference type="STRING" id="59750.AWC31_18170"/>
<dbReference type="PATRIC" id="fig|59750.3.peg.7055"/>
<evidence type="ECO:0000256" key="1">
    <source>
        <dbReference type="ARBA" id="ARBA00004236"/>
    </source>
</evidence>
<keyword evidence="4 7" id="KW-0812">Transmembrane</keyword>
<evidence type="ECO:0000313" key="9">
    <source>
        <dbReference type="EMBL" id="KWX23521.1"/>
    </source>
</evidence>
<evidence type="ECO:0000256" key="7">
    <source>
        <dbReference type="SAM" id="Phobius"/>
    </source>
</evidence>
<keyword evidence="5 7" id="KW-1133">Transmembrane helix</keyword>
<evidence type="ECO:0000256" key="2">
    <source>
        <dbReference type="ARBA" id="ARBA00007759"/>
    </source>
</evidence>
<comment type="subcellular location">
    <subcellularLocation>
        <location evidence="1">Cell membrane</location>
    </subcellularLocation>
</comment>
<gene>
    <name evidence="9" type="ORF">AFM11_14730</name>
</gene>
<feature type="transmembrane region" description="Helical" evidence="7">
    <location>
        <begin position="37"/>
        <end position="58"/>
    </location>
</feature>
<evidence type="ECO:0000313" key="10">
    <source>
        <dbReference type="Proteomes" id="UP000070612"/>
    </source>
</evidence>
<accession>A0A132PMF3</accession>
<dbReference type="InterPro" id="IPR021368">
    <property type="entry name" value="T7SS_EccE"/>
</dbReference>
<dbReference type="NCBIfam" id="TIGR03923">
    <property type="entry name" value="T7SS_EccE"/>
    <property type="match status" value="1"/>
</dbReference>
<evidence type="ECO:0000256" key="5">
    <source>
        <dbReference type="ARBA" id="ARBA00022989"/>
    </source>
</evidence>
<protein>
    <recommendedName>
        <fullName evidence="8">Type VII secretion system protein EccE domain-containing protein</fullName>
    </recommendedName>
</protein>
<keyword evidence="10" id="KW-1185">Reference proteome</keyword>
<evidence type="ECO:0000256" key="6">
    <source>
        <dbReference type="ARBA" id="ARBA00023136"/>
    </source>
</evidence>
<feature type="transmembrane region" description="Helical" evidence="7">
    <location>
        <begin position="64"/>
        <end position="82"/>
    </location>
</feature>
<dbReference type="EMBL" id="LGTW01000008">
    <property type="protein sequence ID" value="KWX23521.1"/>
    <property type="molecule type" value="Genomic_DNA"/>
</dbReference>
<evidence type="ECO:0000256" key="3">
    <source>
        <dbReference type="ARBA" id="ARBA00022475"/>
    </source>
</evidence>
<comment type="caution">
    <text evidence="9">The sequence shown here is derived from an EMBL/GenBank/DDBJ whole genome shotgun (WGS) entry which is preliminary data.</text>
</comment>
<reference evidence="9 10" key="1">
    <citation type="submission" date="2015-07" db="EMBL/GenBank/DDBJ databases">
        <title>A draft genome sequence of Mycobacterium wolinskyi.</title>
        <authorList>
            <person name="de Man T.J."/>
            <person name="Perry K.A."/>
            <person name="Coulliette A.D."/>
            <person name="Jensen B."/>
            <person name="Toney N.C."/>
            <person name="Limbago B.M."/>
            <person name="Noble-Wang J."/>
        </authorList>
    </citation>
    <scope>NUCLEOTIDE SEQUENCE [LARGE SCALE GENOMIC DNA]</scope>
    <source>
        <strain evidence="9 10">CDC_01</strain>
    </source>
</reference>
<keyword evidence="3" id="KW-1003">Cell membrane</keyword>
<dbReference type="Pfam" id="PF11203">
    <property type="entry name" value="EccE"/>
    <property type="match status" value="1"/>
</dbReference>
<dbReference type="InterPro" id="IPR050051">
    <property type="entry name" value="EccE_dom"/>
</dbReference>
<comment type="similarity">
    <text evidence="2">Belongs to the EccE family.</text>
</comment>
<feature type="domain" description="Type VII secretion system protein EccE" evidence="8">
    <location>
        <begin position="211"/>
        <end position="305"/>
    </location>
</feature>
<evidence type="ECO:0000256" key="4">
    <source>
        <dbReference type="ARBA" id="ARBA00022692"/>
    </source>
</evidence>
<organism evidence="9 10">
    <name type="scientific">Mycolicibacterium wolinskyi</name>
    <dbReference type="NCBI Taxonomy" id="59750"/>
    <lineage>
        <taxon>Bacteria</taxon>
        <taxon>Bacillati</taxon>
        <taxon>Actinomycetota</taxon>
        <taxon>Actinomycetes</taxon>
        <taxon>Mycobacteriales</taxon>
        <taxon>Mycobacteriaceae</taxon>
        <taxon>Mycolicibacterium</taxon>
    </lineage>
</organism>
<name>A0A132PMF3_9MYCO</name>
<dbReference type="Proteomes" id="UP000070612">
    <property type="component" value="Unassembled WGS sequence"/>
</dbReference>